<reference evidence="2" key="1">
    <citation type="journal article" date="2025" name="Aquaculture">
        <title>Assessment of the bioflocculant production and safety properties of Metabacillus hrfriensis sp. nov. based on phenotypic and whole-genome sequencing analysis.</title>
        <authorList>
            <person name="Zhang R."/>
            <person name="Zhao Z."/>
            <person name="Luo L."/>
            <person name="Wang S."/>
            <person name="Guo K."/>
            <person name="Xu W."/>
        </authorList>
    </citation>
    <scope>NUCLEOTIDE SEQUENCE [LARGE SCALE GENOMIC DNA]</scope>
    <source>
        <strain evidence="2">CT-WN-B3</strain>
    </source>
</reference>
<keyword evidence="2" id="KW-1185">Reference proteome</keyword>
<sequence>MGTANILSDFKKDVMYLLKEESLLEEKLEENWGFLPQILIPM</sequence>
<protein>
    <submittedName>
        <fullName evidence="1">Uncharacterized protein</fullName>
    </submittedName>
</protein>
<organism evidence="1 2">
    <name type="scientific">Metabacillus hrfriensis</name>
    <dbReference type="NCBI Taxonomy" id="3048891"/>
    <lineage>
        <taxon>Bacteria</taxon>
        <taxon>Bacillati</taxon>
        <taxon>Bacillota</taxon>
        <taxon>Bacilli</taxon>
        <taxon>Bacillales</taxon>
        <taxon>Bacillaceae</taxon>
        <taxon>Metabacillus</taxon>
    </lineage>
</organism>
<name>A0ACD4R6L6_9BACI</name>
<proteinExistence type="predicted"/>
<dbReference type="Proteomes" id="UP001226091">
    <property type="component" value="Chromosome"/>
</dbReference>
<accession>A0ACD4R6L6</accession>
<gene>
    <name evidence="1" type="ORF">QLQ22_15450</name>
</gene>
<evidence type="ECO:0000313" key="2">
    <source>
        <dbReference type="Proteomes" id="UP001226091"/>
    </source>
</evidence>
<evidence type="ECO:0000313" key="1">
    <source>
        <dbReference type="EMBL" id="WHZ56096.1"/>
    </source>
</evidence>
<dbReference type="EMBL" id="CP126116">
    <property type="protein sequence ID" value="WHZ56096.1"/>
    <property type="molecule type" value="Genomic_DNA"/>
</dbReference>